<dbReference type="EMBL" id="CP036401">
    <property type="protein sequence ID" value="QBI02156.1"/>
    <property type="molecule type" value="Genomic_DNA"/>
</dbReference>
<organism evidence="2 3">
    <name type="scientific">Pseudoduganella albidiflava</name>
    <dbReference type="NCBI Taxonomy" id="321983"/>
    <lineage>
        <taxon>Bacteria</taxon>
        <taxon>Pseudomonadati</taxon>
        <taxon>Pseudomonadota</taxon>
        <taxon>Betaproteobacteria</taxon>
        <taxon>Burkholderiales</taxon>
        <taxon>Oxalobacteraceae</taxon>
        <taxon>Telluria group</taxon>
        <taxon>Pseudoduganella</taxon>
    </lineage>
</organism>
<accession>A0ABX5RW21</accession>
<dbReference type="Gene3D" id="3.20.80.10">
    <property type="entry name" value="Regulatory factor, effector binding domain"/>
    <property type="match status" value="1"/>
</dbReference>
<keyword evidence="3" id="KW-1185">Reference proteome</keyword>
<evidence type="ECO:0000313" key="2">
    <source>
        <dbReference type="EMBL" id="QBI02156.1"/>
    </source>
</evidence>
<protein>
    <submittedName>
        <fullName evidence="2">GyrI-like domain-containing protein</fullName>
    </submittedName>
</protein>
<dbReference type="Proteomes" id="UP000292307">
    <property type="component" value="Chromosome"/>
</dbReference>
<dbReference type="SMART" id="SM00871">
    <property type="entry name" value="AraC_E_bind"/>
    <property type="match status" value="1"/>
</dbReference>
<dbReference type="InterPro" id="IPR029442">
    <property type="entry name" value="GyrI-like"/>
</dbReference>
<dbReference type="SUPFAM" id="SSF55136">
    <property type="entry name" value="Probable bacterial effector-binding domain"/>
    <property type="match status" value="1"/>
</dbReference>
<dbReference type="Pfam" id="PF06445">
    <property type="entry name" value="GyrI-like"/>
    <property type="match status" value="1"/>
</dbReference>
<dbReference type="InterPro" id="IPR011256">
    <property type="entry name" value="Reg_factor_effector_dom_sf"/>
</dbReference>
<proteinExistence type="predicted"/>
<sequence>MRAATPAVERRTGMDNQPKIELRPERHYVGTRQVMAMRDFDREIPAMLATVSKWLDSHHVRPASRPFLRFHVIDMPERMDVELGIPTEHAQNAAGEVESQVLPAGRYATAVYTGVENGVEANTQLLDWIAAQGEQPIAHVSENGEVFQARYETFLTDTEAEPDQRRWSFEVAIQVRG</sequence>
<evidence type="ECO:0000313" key="3">
    <source>
        <dbReference type="Proteomes" id="UP000292307"/>
    </source>
</evidence>
<feature type="domain" description="AraC effector-binding" evidence="1">
    <location>
        <begin position="16"/>
        <end position="176"/>
    </location>
</feature>
<evidence type="ECO:0000259" key="1">
    <source>
        <dbReference type="SMART" id="SM00871"/>
    </source>
</evidence>
<gene>
    <name evidence="2" type="ORF">EYF70_15810</name>
</gene>
<dbReference type="InterPro" id="IPR010499">
    <property type="entry name" value="AraC_E-bd"/>
</dbReference>
<reference evidence="2 3" key="1">
    <citation type="submission" date="2019-02" db="EMBL/GenBank/DDBJ databases">
        <title>Draft Genome Sequences of Six Type Strains of the Genus Massilia.</title>
        <authorList>
            <person name="Miess H."/>
            <person name="Frediansyhah A."/>
            <person name="Gross H."/>
        </authorList>
    </citation>
    <scope>NUCLEOTIDE SEQUENCE [LARGE SCALE GENOMIC DNA]</scope>
    <source>
        <strain evidence="2 3">DSM 17472</strain>
    </source>
</reference>
<name>A0ABX5RW21_9BURK</name>